<protein>
    <recommendedName>
        <fullName evidence="3">F-box domain-containing protein</fullName>
    </recommendedName>
</protein>
<dbReference type="SUPFAM" id="SSF103473">
    <property type="entry name" value="MFS general substrate transporter"/>
    <property type="match status" value="1"/>
</dbReference>
<evidence type="ECO:0000259" key="3">
    <source>
        <dbReference type="PROSITE" id="PS50181"/>
    </source>
</evidence>
<reference evidence="4 5" key="1">
    <citation type="submission" date="2016-07" db="EMBL/GenBank/DDBJ databases">
        <title>Pervasive Adenine N6-methylation of Active Genes in Fungi.</title>
        <authorList>
            <consortium name="DOE Joint Genome Institute"/>
            <person name="Mondo S.J."/>
            <person name="Dannebaum R.O."/>
            <person name="Kuo R.C."/>
            <person name="Labutti K."/>
            <person name="Haridas S."/>
            <person name="Kuo A."/>
            <person name="Salamov A."/>
            <person name="Ahrendt S.R."/>
            <person name="Lipzen A."/>
            <person name="Sullivan W."/>
            <person name="Andreopoulos W.B."/>
            <person name="Clum A."/>
            <person name="Lindquist E."/>
            <person name="Daum C."/>
            <person name="Ramamoorthy G.K."/>
            <person name="Gryganskyi A."/>
            <person name="Culley D."/>
            <person name="Magnuson J.K."/>
            <person name="James T.Y."/>
            <person name="O'Malley M.A."/>
            <person name="Stajich J.E."/>
            <person name="Spatafora J.W."/>
            <person name="Visel A."/>
            <person name="Grigoriev I.V."/>
        </authorList>
    </citation>
    <scope>NUCLEOTIDE SEQUENCE [LARGE SCALE GENOMIC DNA]</scope>
    <source>
        <strain evidence="4 5">CBS 129021</strain>
    </source>
</reference>
<dbReference type="InterPro" id="IPR001810">
    <property type="entry name" value="F-box_dom"/>
</dbReference>
<keyword evidence="5" id="KW-1185">Reference proteome</keyword>
<evidence type="ECO:0000313" key="4">
    <source>
        <dbReference type="EMBL" id="ORY59968.1"/>
    </source>
</evidence>
<dbReference type="CDD" id="cd09917">
    <property type="entry name" value="F-box_SF"/>
    <property type="match status" value="1"/>
</dbReference>
<dbReference type="RefSeq" id="XP_040712402.1">
    <property type="nucleotide sequence ID" value="XM_040856536.1"/>
</dbReference>
<dbReference type="GeneID" id="63772748"/>
<feature type="region of interest" description="Disordered" evidence="1">
    <location>
        <begin position="1"/>
        <end position="25"/>
    </location>
</feature>
<keyword evidence="2" id="KW-0812">Transmembrane</keyword>
<feature type="transmembrane region" description="Helical" evidence="2">
    <location>
        <begin position="249"/>
        <end position="272"/>
    </location>
</feature>
<dbReference type="AlphaFoldDB" id="A0A1Y2DL00"/>
<dbReference type="Proteomes" id="UP000193689">
    <property type="component" value="Unassembled WGS sequence"/>
</dbReference>
<feature type="transmembrane region" description="Helical" evidence="2">
    <location>
        <begin position="222"/>
        <end position="242"/>
    </location>
</feature>
<accession>A0A1Y2DL00</accession>
<dbReference type="EMBL" id="MCFJ01000012">
    <property type="protein sequence ID" value="ORY59968.1"/>
    <property type="molecule type" value="Genomic_DNA"/>
</dbReference>
<comment type="caution">
    <text evidence="4">The sequence shown here is derived from an EMBL/GenBank/DDBJ whole genome shotgun (WGS) entry which is preliminary data.</text>
</comment>
<evidence type="ECO:0000313" key="5">
    <source>
        <dbReference type="Proteomes" id="UP000193689"/>
    </source>
</evidence>
<feature type="domain" description="F-box" evidence="3">
    <location>
        <begin position="31"/>
        <end position="80"/>
    </location>
</feature>
<name>A0A1Y2DL00_9PEZI</name>
<dbReference type="PROSITE" id="PS50181">
    <property type="entry name" value="FBOX"/>
    <property type="match status" value="1"/>
</dbReference>
<proteinExistence type="predicted"/>
<feature type="transmembrane region" description="Helical" evidence="2">
    <location>
        <begin position="284"/>
        <end position="309"/>
    </location>
</feature>
<dbReference type="OrthoDB" id="4759647at2759"/>
<keyword evidence="2" id="KW-1133">Transmembrane helix</keyword>
<dbReference type="InterPro" id="IPR036259">
    <property type="entry name" value="MFS_trans_sf"/>
</dbReference>
<feature type="compositionally biased region" description="Low complexity" evidence="1">
    <location>
        <begin position="16"/>
        <end position="25"/>
    </location>
</feature>
<organism evidence="4 5">
    <name type="scientific">Pseudomassariella vexata</name>
    <dbReference type="NCBI Taxonomy" id="1141098"/>
    <lineage>
        <taxon>Eukaryota</taxon>
        <taxon>Fungi</taxon>
        <taxon>Dikarya</taxon>
        <taxon>Ascomycota</taxon>
        <taxon>Pezizomycotina</taxon>
        <taxon>Sordariomycetes</taxon>
        <taxon>Xylariomycetidae</taxon>
        <taxon>Amphisphaeriales</taxon>
        <taxon>Pseudomassariaceae</taxon>
        <taxon>Pseudomassariella</taxon>
    </lineage>
</organism>
<evidence type="ECO:0000256" key="1">
    <source>
        <dbReference type="SAM" id="MobiDB-lite"/>
    </source>
</evidence>
<sequence length="353" mass="39960">MQPLESFADRIKRKSSGASSTGSLSINPDAPSRLLALPLELQFLIFSSLAFGDLERLRRTCHYYRMLLSHEYIRELFEKSEQGGFLGQLTSTCQTCLDAPGRSALVLQPRPPVSRASQSHPHPLHPKNHPTAKCFRCAVQSRDLRVGTTVTLANSGIAWVCRWCGWPVVGPHSWAHEQFHVGCYDRYCRVLWIFMCLGFAQFAVGVVAATLALRYFKGEKVVLGPAVASFILLWICMTFLVLRGNRVRTYHWVGLLELAIVGLWIPPIYAVSKAVQREILGSSVAALAFFAINMIFRLLNFIGNIVLMFEYDLTKRYAPQIPLRGRLMNLLMTGLVYWTYPQCVEQRYPPDFN</sequence>
<evidence type="ECO:0000256" key="2">
    <source>
        <dbReference type="SAM" id="Phobius"/>
    </source>
</evidence>
<feature type="transmembrane region" description="Helical" evidence="2">
    <location>
        <begin position="190"/>
        <end position="216"/>
    </location>
</feature>
<gene>
    <name evidence="4" type="ORF">BCR38DRAFT_350055</name>
</gene>
<dbReference type="STRING" id="1141098.A0A1Y2DL00"/>
<dbReference type="SUPFAM" id="SSF81383">
    <property type="entry name" value="F-box domain"/>
    <property type="match status" value="1"/>
</dbReference>
<keyword evidence="2" id="KW-0472">Membrane</keyword>
<dbReference type="InParanoid" id="A0A1Y2DL00"/>
<dbReference type="InterPro" id="IPR036047">
    <property type="entry name" value="F-box-like_dom_sf"/>
</dbReference>